<protein>
    <submittedName>
        <fullName evidence="6">Transporter</fullName>
    </submittedName>
</protein>
<evidence type="ECO:0000256" key="5">
    <source>
        <dbReference type="SAM" id="Phobius"/>
    </source>
</evidence>
<feature type="transmembrane region" description="Helical" evidence="5">
    <location>
        <begin position="39"/>
        <end position="58"/>
    </location>
</feature>
<reference evidence="6" key="1">
    <citation type="submission" date="2022-11" db="EMBL/GenBank/DDBJ databases">
        <authorList>
            <person name="Somphong A."/>
            <person name="Phongsopitanun W."/>
        </authorList>
    </citation>
    <scope>NUCLEOTIDE SEQUENCE</scope>
    <source>
        <strain evidence="6">Pm04-4</strain>
    </source>
</reference>
<accession>A0ABT4AQW4</accession>
<dbReference type="PANTHER" id="PTHR37955:SF1">
    <property type="entry name" value="DEP DOMAIN-CONTAINING PROTEIN"/>
    <property type="match status" value="1"/>
</dbReference>
<dbReference type="PANTHER" id="PTHR37955">
    <property type="entry name" value="TELLURITE RESISTANCE PROTEIN TEHA"/>
    <property type="match status" value="1"/>
</dbReference>
<dbReference type="Gene3D" id="1.50.10.150">
    <property type="entry name" value="Voltage-dependent anion channel"/>
    <property type="match status" value="1"/>
</dbReference>
<evidence type="ECO:0000313" key="7">
    <source>
        <dbReference type="Proteomes" id="UP001151002"/>
    </source>
</evidence>
<comment type="caution">
    <text evidence="6">The sequence shown here is derived from an EMBL/GenBank/DDBJ whole genome shotgun (WGS) entry which is preliminary data.</text>
</comment>
<dbReference type="Pfam" id="PF03595">
    <property type="entry name" value="SLAC1"/>
    <property type="match status" value="1"/>
</dbReference>
<evidence type="ECO:0000256" key="4">
    <source>
        <dbReference type="ARBA" id="ARBA00023136"/>
    </source>
</evidence>
<comment type="subcellular location">
    <subcellularLocation>
        <location evidence="1">Membrane</location>
        <topology evidence="1">Multi-pass membrane protein</topology>
    </subcellularLocation>
</comment>
<evidence type="ECO:0000256" key="1">
    <source>
        <dbReference type="ARBA" id="ARBA00004141"/>
    </source>
</evidence>
<feature type="transmembrane region" description="Helical" evidence="5">
    <location>
        <begin position="79"/>
        <end position="98"/>
    </location>
</feature>
<sequence length="324" mass="33746">MTTQRIPLNTFAVGFGLAGVAEAWSAAAPVLGLPGWAPQVFWVIAAVAWLWLVTAHLVRGVRATQRLRDQLRHPAQGPLAALVPVVALLLGADLSRYAAGAGRLVVVLALVAAAVFAGWLISTWLRGELELAAVHGGYLLPTVAAGLVGADAAATVGLPEVGWAAFGVGVFFWVVVTTLILLRIIVRPALPDALTPTLAILLAPPPVAGLAWFALAGPVASPAPAALAGLAALFVLIQLALVPRYRRLTFSLGFWSFTFPTAATVAFTFEWLEITAAPGRSAITAVLLIALTGFVGVLGVRSVRARTTALRTLTVADDKDATVR</sequence>
<feature type="transmembrane region" description="Helical" evidence="5">
    <location>
        <begin position="248"/>
        <end position="269"/>
    </location>
</feature>
<feature type="transmembrane region" description="Helical" evidence="5">
    <location>
        <begin position="137"/>
        <end position="157"/>
    </location>
</feature>
<dbReference type="InterPro" id="IPR004695">
    <property type="entry name" value="SLAC1/Mae1/Ssu1/TehA"/>
</dbReference>
<feature type="transmembrane region" description="Helical" evidence="5">
    <location>
        <begin position="163"/>
        <end position="186"/>
    </location>
</feature>
<keyword evidence="3 5" id="KW-1133">Transmembrane helix</keyword>
<keyword evidence="4 5" id="KW-0472">Membrane</keyword>
<dbReference type="EMBL" id="JAPNTZ010000001">
    <property type="protein sequence ID" value="MCY1136625.1"/>
    <property type="molecule type" value="Genomic_DNA"/>
</dbReference>
<feature type="transmembrane region" description="Helical" evidence="5">
    <location>
        <begin position="223"/>
        <end position="241"/>
    </location>
</feature>
<evidence type="ECO:0000256" key="3">
    <source>
        <dbReference type="ARBA" id="ARBA00022989"/>
    </source>
</evidence>
<dbReference type="RefSeq" id="WP_267560386.1">
    <property type="nucleotide sequence ID" value="NZ_JAPNTZ010000001.1"/>
</dbReference>
<keyword evidence="7" id="KW-1185">Reference proteome</keyword>
<feature type="transmembrane region" description="Helical" evidence="5">
    <location>
        <begin position="281"/>
        <end position="300"/>
    </location>
</feature>
<dbReference type="InterPro" id="IPR038665">
    <property type="entry name" value="Voltage-dep_anion_channel_sf"/>
</dbReference>
<feature type="transmembrane region" description="Helical" evidence="5">
    <location>
        <begin position="198"/>
        <end position="217"/>
    </location>
</feature>
<keyword evidence="2 5" id="KW-0812">Transmembrane</keyword>
<feature type="transmembrane region" description="Helical" evidence="5">
    <location>
        <begin position="104"/>
        <end position="125"/>
    </location>
</feature>
<dbReference type="InterPro" id="IPR052951">
    <property type="entry name" value="Tellurite_res_ion_channel"/>
</dbReference>
<gene>
    <name evidence="6" type="ORF">OWR29_01345</name>
</gene>
<organism evidence="6 7">
    <name type="scientific">Paractinoplanes pyxinae</name>
    <dbReference type="NCBI Taxonomy" id="2997416"/>
    <lineage>
        <taxon>Bacteria</taxon>
        <taxon>Bacillati</taxon>
        <taxon>Actinomycetota</taxon>
        <taxon>Actinomycetes</taxon>
        <taxon>Micromonosporales</taxon>
        <taxon>Micromonosporaceae</taxon>
        <taxon>Paractinoplanes</taxon>
    </lineage>
</organism>
<proteinExistence type="predicted"/>
<dbReference type="Proteomes" id="UP001151002">
    <property type="component" value="Unassembled WGS sequence"/>
</dbReference>
<evidence type="ECO:0000256" key="2">
    <source>
        <dbReference type="ARBA" id="ARBA00022692"/>
    </source>
</evidence>
<evidence type="ECO:0000313" key="6">
    <source>
        <dbReference type="EMBL" id="MCY1136625.1"/>
    </source>
</evidence>
<name>A0ABT4AQW4_9ACTN</name>